<dbReference type="GO" id="GO:0044550">
    <property type="term" value="P:secondary metabolite biosynthetic process"/>
    <property type="evidence" value="ECO:0007669"/>
    <property type="project" value="TreeGrafter"/>
</dbReference>
<comment type="caution">
    <text evidence="7">The sequence shown here is derived from an EMBL/GenBank/DDBJ whole genome shotgun (WGS) entry which is preliminary data.</text>
</comment>
<proteinExistence type="inferred from homology"/>
<dbReference type="Pfam" id="PF03959">
    <property type="entry name" value="FSH1"/>
    <property type="match status" value="1"/>
</dbReference>
<name>A0AAE0N1S3_9PEZI</name>
<dbReference type="InterPro" id="IPR029058">
    <property type="entry name" value="AB_hydrolase_fold"/>
</dbReference>
<dbReference type="EMBL" id="JAULSW010000011">
    <property type="protein sequence ID" value="KAK3367572.1"/>
    <property type="molecule type" value="Genomic_DNA"/>
</dbReference>
<keyword evidence="7" id="KW-0503">Monooxygenase</keyword>
<dbReference type="InterPro" id="IPR051104">
    <property type="entry name" value="FAD_monoxygenase"/>
</dbReference>
<dbReference type="FunFam" id="3.50.50.60:FF:000153">
    <property type="entry name" value="Salicylate hydroxylase, putative"/>
    <property type="match status" value="1"/>
</dbReference>
<accession>A0AAE0N1S3</accession>
<evidence type="ECO:0000259" key="5">
    <source>
        <dbReference type="Pfam" id="PF01494"/>
    </source>
</evidence>
<dbReference type="GO" id="GO:0071949">
    <property type="term" value="F:FAD binding"/>
    <property type="evidence" value="ECO:0007669"/>
    <property type="project" value="InterPro"/>
</dbReference>
<keyword evidence="3" id="KW-0274">FAD</keyword>
<dbReference type="InterPro" id="IPR005645">
    <property type="entry name" value="FSH-like_dom"/>
</dbReference>
<organism evidence="7 8">
    <name type="scientific">Podospora didyma</name>
    <dbReference type="NCBI Taxonomy" id="330526"/>
    <lineage>
        <taxon>Eukaryota</taxon>
        <taxon>Fungi</taxon>
        <taxon>Dikarya</taxon>
        <taxon>Ascomycota</taxon>
        <taxon>Pezizomycotina</taxon>
        <taxon>Sordariomycetes</taxon>
        <taxon>Sordariomycetidae</taxon>
        <taxon>Sordariales</taxon>
        <taxon>Podosporaceae</taxon>
        <taxon>Podospora</taxon>
    </lineage>
</organism>
<dbReference type="PANTHER" id="PTHR46720">
    <property type="entry name" value="HYDROXYLASE, PUTATIVE (AFU_ORTHOLOGUE AFUA_3G01460)-RELATED"/>
    <property type="match status" value="1"/>
</dbReference>
<reference evidence="7" key="2">
    <citation type="submission" date="2023-06" db="EMBL/GenBank/DDBJ databases">
        <authorList>
            <consortium name="Lawrence Berkeley National Laboratory"/>
            <person name="Haridas S."/>
            <person name="Hensen N."/>
            <person name="Bonometti L."/>
            <person name="Westerberg I."/>
            <person name="Brannstrom I.O."/>
            <person name="Guillou S."/>
            <person name="Cros-Aarteil S."/>
            <person name="Calhoun S."/>
            <person name="Kuo A."/>
            <person name="Mondo S."/>
            <person name="Pangilinan J."/>
            <person name="Riley R."/>
            <person name="LaButti K."/>
            <person name="Andreopoulos B."/>
            <person name="Lipzen A."/>
            <person name="Chen C."/>
            <person name="Yanf M."/>
            <person name="Daum C."/>
            <person name="Ng V."/>
            <person name="Clum A."/>
            <person name="Steindorff A."/>
            <person name="Ohm R."/>
            <person name="Martin F."/>
            <person name="Silar P."/>
            <person name="Natvig D."/>
            <person name="Lalanne C."/>
            <person name="Gautier V."/>
            <person name="Ament-velasquez S.L."/>
            <person name="Kruys A."/>
            <person name="Hutchinson M.I."/>
            <person name="Powell A.J."/>
            <person name="Barry K."/>
            <person name="Miller A.N."/>
            <person name="Grigoriev I.V."/>
            <person name="Debuchy R."/>
            <person name="Gladieux P."/>
            <person name="Thoren M.H."/>
            <person name="Johannesson H."/>
        </authorList>
    </citation>
    <scope>NUCLEOTIDE SEQUENCE</scope>
    <source>
        <strain evidence="7">CBS 232.78</strain>
    </source>
</reference>
<gene>
    <name evidence="7" type="ORF">B0H63DRAFT_442206</name>
</gene>
<evidence type="ECO:0000313" key="8">
    <source>
        <dbReference type="Proteomes" id="UP001285441"/>
    </source>
</evidence>
<feature type="domain" description="FAD-binding" evidence="5">
    <location>
        <begin position="216"/>
        <end position="560"/>
    </location>
</feature>
<dbReference type="PRINTS" id="PR00420">
    <property type="entry name" value="RNGMNOXGNASE"/>
</dbReference>
<evidence type="ECO:0000259" key="6">
    <source>
        <dbReference type="Pfam" id="PF03959"/>
    </source>
</evidence>
<evidence type="ECO:0000256" key="1">
    <source>
        <dbReference type="ARBA" id="ARBA00007992"/>
    </source>
</evidence>
<keyword evidence="4" id="KW-0560">Oxidoreductase</keyword>
<dbReference type="SUPFAM" id="SSF54373">
    <property type="entry name" value="FAD-linked reductases, C-terminal domain"/>
    <property type="match status" value="1"/>
</dbReference>
<evidence type="ECO:0000256" key="2">
    <source>
        <dbReference type="ARBA" id="ARBA00022630"/>
    </source>
</evidence>
<dbReference type="Gene3D" id="3.50.50.60">
    <property type="entry name" value="FAD/NAD(P)-binding domain"/>
    <property type="match status" value="1"/>
</dbReference>
<protein>
    <submittedName>
        <fullName evidence="7">Monooxygenase</fullName>
    </submittedName>
</protein>
<dbReference type="AlphaFoldDB" id="A0AAE0N1S3"/>
<dbReference type="SUPFAM" id="SSF53474">
    <property type="entry name" value="alpha/beta-Hydrolases"/>
    <property type="match status" value="1"/>
</dbReference>
<reference evidence="7" key="1">
    <citation type="journal article" date="2023" name="Mol. Phylogenet. Evol.">
        <title>Genome-scale phylogeny and comparative genomics of the fungal order Sordariales.</title>
        <authorList>
            <person name="Hensen N."/>
            <person name="Bonometti L."/>
            <person name="Westerberg I."/>
            <person name="Brannstrom I.O."/>
            <person name="Guillou S."/>
            <person name="Cros-Aarteil S."/>
            <person name="Calhoun S."/>
            <person name="Haridas S."/>
            <person name="Kuo A."/>
            <person name="Mondo S."/>
            <person name="Pangilinan J."/>
            <person name="Riley R."/>
            <person name="LaButti K."/>
            <person name="Andreopoulos B."/>
            <person name="Lipzen A."/>
            <person name="Chen C."/>
            <person name="Yan M."/>
            <person name="Daum C."/>
            <person name="Ng V."/>
            <person name="Clum A."/>
            <person name="Steindorff A."/>
            <person name="Ohm R.A."/>
            <person name="Martin F."/>
            <person name="Silar P."/>
            <person name="Natvig D.O."/>
            <person name="Lalanne C."/>
            <person name="Gautier V."/>
            <person name="Ament-Velasquez S.L."/>
            <person name="Kruys A."/>
            <person name="Hutchinson M.I."/>
            <person name="Powell A.J."/>
            <person name="Barry K."/>
            <person name="Miller A.N."/>
            <person name="Grigoriev I.V."/>
            <person name="Debuchy R."/>
            <person name="Gladieux P."/>
            <person name="Hiltunen Thoren M."/>
            <person name="Johannesson H."/>
        </authorList>
    </citation>
    <scope>NUCLEOTIDE SEQUENCE</scope>
    <source>
        <strain evidence="7">CBS 232.78</strain>
    </source>
</reference>
<comment type="similarity">
    <text evidence="1">Belongs to the paxM FAD-dependent monooxygenase family.</text>
</comment>
<evidence type="ECO:0000313" key="7">
    <source>
        <dbReference type="EMBL" id="KAK3367572.1"/>
    </source>
</evidence>
<dbReference type="GO" id="GO:0004497">
    <property type="term" value="F:monooxygenase activity"/>
    <property type="evidence" value="ECO:0007669"/>
    <property type="project" value="UniProtKB-KW"/>
</dbReference>
<evidence type="ECO:0000256" key="4">
    <source>
        <dbReference type="ARBA" id="ARBA00023002"/>
    </source>
</evidence>
<feature type="domain" description="Serine hydrolase" evidence="6">
    <location>
        <begin position="13"/>
        <end position="163"/>
    </location>
</feature>
<dbReference type="Pfam" id="PF01494">
    <property type="entry name" value="FAD_binding_3"/>
    <property type="match status" value="1"/>
</dbReference>
<sequence>MRTQDLTSDLHLPRILCLHGGGSNARIFRAQCRVLSSYLRGSFRLVFADAPLPFNPGPDVVSVYQTWGPFRGWIPPAWIDGVPEKDMHKTHSAMAFVEDVLEAAMDADDCQTGATGPWVGIMGFSQGAKIAASLLLRQQQQMHAGILPRFAFRFGILMAGRGPLLSGTCTPSSLQARSEVRSHSCQVGGQTNVIAHVGDIMCFASPVPGHVDPRFEIAIVGGGIVGLITAMGLLKRNIPVKIYEQSRSFREIGAGVAFTANARRCMSLIDPAIVDAINAVATPNGEDDDAPSDYLRYHDGYTWDPSDPEGTDDKLLFRLDTGRKGFQGCHRAHLLDELVKSIPDNVVAFRKRLTSYTDRGRGHKLLLHFEDGTSAEADAVIGCDGIKSKIRQLILGADNPASYPHFSHKVAYRALIPMDRVVDALGRFKGFNQHMHTGPEAHVLHFPVAAGKFINFVAFANDESDWDFTHMTAPAKREEVAAIFKGWGPTVTRLIGLLPDELDKWAIFDTYDHPAPTFVSGRVCLAGDAAHASSPHHGAGAGIGVEDALALATVLEKALATVNEDPSQDPYEIVEAAFELYNRVRPARGQWLVQSSREACEIYEWNYPGTMRDWDKCLAEIQRRSYKLWYFDIEGMLKELEDGYETYFPKGDRAGFGKAVGRVEVGEVR</sequence>
<dbReference type="Gene3D" id="3.40.50.1820">
    <property type="entry name" value="alpha/beta hydrolase"/>
    <property type="match status" value="1"/>
</dbReference>
<keyword evidence="2" id="KW-0285">Flavoprotein</keyword>
<dbReference type="InterPro" id="IPR002938">
    <property type="entry name" value="FAD-bd"/>
</dbReference>
<dbReference type="Proteomes" id="UP001285441">
    <property type="component" value="Unassembled WGS sequence"/>
</dbReference>
<dbReference type="SUPFAM" id="SSF51905">
    <property type="entry name" value="FAD/NAD(P)-binding domain"/>
    <property type="match status" value="1"/>
</dbReference>
<keyword evidence="8" id="KW-1185">Reference proteome</keyword>
<dbReference type="PANTHER" id="PTHR46720:SF3">
    <property type="entry name" value="FAD-BINDING DOMAIN-CONTAINING PROTEIN-RELATED"/>
    <property type="match status" value="1"/>
</dbReference>
<dbReference type="InterPro" id="IPR036188">
    <property type="entry name" value="FAD/NAD-bd_sf"/>
</dbReference>
<evidence type="ECO:0000256" key="3">
    <source>
        <dbReference type="ARBA" id="ARBA00022827"/>
    </source>
</evidence>